<keyword evidence="3" id="KW-0812">Transmembrane</keyword>
<evidence type="ECO:0000259" key="4">
    <source>
        <dbReference type="PROSITE" id="PS50814"/>
    </source>
</evidence>
<evidence type="ECO:0000256" key="2">
    <source>
        <dbReference type="ARBA" id="ARBA00023180"/>
    </source>
</evidence>
<name>A0AAV8WBB9_9CUCU</name>
<reference evidence="5 6" key="1">
    <citation type="journal article" date="2023" name="Insect Mol. Biol.">
        <title>Genome sequencing provides insights into the evolution of gene families encoding plant cell wall-degrading enzymes in longhorned beetles.</title>
        <authorList>
            <person name="Shin N.R."/>
            <person name="Okamura Y."/>
            <person name="Kirsch R."/>
            <person name="Pauchet Y."/>
        </authorList>
    </citation>
    <scope>NUCLEOTIDE SEQUENCE [LARGE SCALE GENOMIC DNA]</scope>
    <source>
        <strain evidence="5">EAD_L_NR</strain>
    </source>
</reference>
<dbReference type="Proteomes" id="UP001159042">
    <property type="component" value="Unassembled WGS sequence"/>
</dbReference>
<dbReference type="Pfam" id="PF02019">
    <property type="entry name" value="WIF"/>
    <property type="match status" value="1"/>
</dbReference>
<dbReference type="PROSITE" id="PS50814">
    <property type="entry name" value="WIF"/>
    <property type="match status" value="1"/>
</dbReference>
<comment type="caution">
    <text evidence="5">The sequence shown here is derived from an EMBL/GenBank/DDBJ whole genome shotgun (WGS) entry which is preliminary data.</text>
</comment>
<evidence type="ECO:0000313" key="6">
    <source>
        <dbReference type="Proteomes" id="UP001159042"/>
    </source>
</evidence>
<protein>
    <recommendedName>
        <fullName evidence="4">WIF domain-containing protein</fullName>
    </recommendedName>
</protein>
<keyword evidence="6" id="KW-1185">Reference proteome</keyword>
<gene>
    <name evidence="5" type="ORF">NQ315_010430</name>
</gene>
<dbReference type="SMART" id="SM00469">
    <property type="entry name" value="WIF"/>
    <property type="match status" value="1"/>
</dbReference>
<keyword evidence="3" id="KW-0472">Membrane</keyword>
<keyword evidence="3" id="KW-1133">Transmembrane helix</keyword>
<dbReference type="InterPro" id="IPR038677">
    <property type="entry name" value="WIF_sf"/>
</dbReference>
<keyword evidence="1" id="KW-0732">Signal</keyword>
<evidence type="ECO:0000256" key="3">
    <source>
        <dbReference type="SAM" id="Phobius"/>
    </source>
</evidence>
<accession>A0AAV8WBB9</accession>
<feature type="domain" description="WIF" evidence="4">
    <location>
        <begin position="27"/>
        <end position="156"/>
    </location>
</feature>
<dbReference type="AlphaFoldDB" id="A0AAV8WBB9"/>
<proteinExistence type="predicted"/>
<evidence type="ECO:0000313" key="5">
    <source>
        <dbReference type="EMBL" id="KAJ8923848.1"/>
    </source>
</evidence>
<organism evidence="5 6">
    <name type="scientific">Exocentrus adspersus</name>
    <dbReference type="NCBI Taxonomy" id="1586481"/>
    <lineage>
        <taxon>Eukaryota</taxon>
        <taxon>Metazoa</taxon>
        <taxon>Ecdysozoa</taxon>
        <taxon>Arthropoda</taxon>
        <taxon>Hexapoda</taxon>
        <taxon>Insecta</taxon>
        <taxon>Pterygota</taxon>
        <taxon>Neoptera</taxon>
        <taxon>Endopterygota</taxon>
        <taxon>Coleoptera</taxon>
        <taxon>Polyphaga</taxon>
        <taxon>Cucujiformia</taxon>
        <taxon>Chrysomeloidea</taxon>
        <taxon>Cerambycidae</taxon>
        <taxon>Lamiinae</taxon>
        <taxon>Acanthocinini</taxon>
        <taxon>Exocentrus</taxon>
    </lineage>
</organism>
<feature type="transmembrane region" description="Helical" evidence="3">
    <location>
        <begin position="180"/>
        <end position="204"/>
    </location>
</feature>
<dbReference type="Gene3D" id="2.60.40.2170">
    <property type="entry name" value="Wnt, WIF domain"/>
    <property type="match status" value="1"/>
</dbReference>
<dbReference type="InterPro" id="IPR003306">
    <property type="entry name" value="WIF"/>
</dbReference>
<evidence type="ECO:0000256" key="1">
    <source>
        <dbReference type="ARBA" id="ARBA00022729"/>
    </source>
</evidence>
<dbReference type="FunFam" id="2.60.40.2170:FF:000005">
    <property type="entry name" value="tyrosine-protein kinase Drl"/>
    <property type="match status" value="1"/>
</dbReference>
<sequence>MKLFVMNHVVTLLILTYLNSVKAYLNLYLSLSEVQRLLGLAAELYYIRNGNINNYALNFVVPIPSKIDSLHFIWESLAGQPLPYAIKVETSNSLALPPPKLNISSIGSIPNSPQTFTISLPCSGVVEAEVDITILINITVSQDNVTTLTFRRKKICLQFEKTTTYISMDSMPHFSNSTSIFYIAVCCAVILIIILAFLVTLYYIKDKKSRRTVDGGGGATTTTTTFLAALPRNSVNASSYGSFRRMPSYSLIDERSKDLQDRIAELTVQRVMFDFVSSFYGIVNRLSKCSFQIAIMIALIQKCSLMFDSLHPKYLIPKLIQRGHRLPCKKP</sequence>
<keyword evidence="2" id="KW-0325">Glycoprotein</keyword>
<dbReference type="EMBL" id="JANEYG010000004">
    <property type="protein sequence ID" value="KAJ8923848.1"/>
    <property type="molecule type" value="Genomic_DNA"/>
</dbReference>